<dbReference type="CDD" id="cd00610">
    <property type="entry name" value="OAT_like"/>
    <property type="match status" value="1"/>
</dbReference>
<keyword evidence="4" id="KW-0045">Antibiotic biosynthesis</keyword>
<dbReference type="PANTHER" id="PTHR43094:SF1">
    <property type="entry name" value="AMINOTRANSFERASE CLASS-III"/>
    <property type="match status" value="1"/>
</dbReference>
<organism evidence="6 7">
    <name type="scientific">Amycolatopsis arida</name>
    <dbReference type="NCBI Taxonomy" id="587909"/>
    <lineage>
        <taxon>Bacteria</taxon>
        <taxon>Bacillati</taxon>
        <taxon>Actinomycetota</taxon>
        <taxon>Actinomycetes</taxon>
        <taxon>Pseudonocardiales</taxon>
        <taxon>Pseudonocardiaceae</taxon>
        <taxon>Amycolatopsis</taxon>
    </lineage>
</organism>
<protein>
    <submittedName>
        <fullName evidence="6">Beta-alanine--pyruvate transaminase/putrescine aminotransferase</fullName>
    </submittedName>
</protein>
<evidence type="ECO:0000256" key="4">
    <source>
        <dbReference type="ARBA" id="ARBA00023194"/>
    </source>
</evidence>
<dbReference type="InterPro" id="IPR015422">
    <property type="entry name" value="PyrdxlP-dep_Trfase_small"/>
</dbReference>
<dbReference type="GO" id="GO:0008483">
    <property type="term" value="F:transaminase activity"/>
    <property type="evidence" value="ECO:0007669"/>
    <property type="project" value="UniProtKB-KW"/>
</dbReference>
<dbReference type="PIRSF" id="PIRSF000521">
    <property type="entry name" value="Transaminase_4ab_Lys_Orn"/>
    <property type="match status" value="1"/>
</dbReference>
<dbReference type="Gene3D" id="3.40.640.10">
    <property type="entry name" value="Type I PLP-dependent aspartate aminotransferase-like (Major domain)"/>
    <property type="match status" value="1"/>
</dbReference>
<keyword evidence="6" id="KW-0670">Pyruvate</keyword>
<dbReference type="OrthoDB" id="9801834at2"/>
<keyword evidence="6" id="KW-0808">Transferase</keyword>
<evidence type="ECO:0000256" key="2">
    <source>
        <dbReference type="ARBA" id="ARBA00008954"/>
    </source>
</evidence>
<reference evidence="7" key="1">
    <citation type="submission" date="2016-10" db="EMBL/GenBank/DDBJ databases">
        <authorList>
            <person name="Varghese N."/>
            <person name="Submissions S."/>
        </authorList>
    </citation>
    <scope>NUCLEOTIDE SEQUENCE [LARGE SCALE GENOMIC DNA]</scope>
    <source>
        <strain evidence="7">CGMCC 4.5579</strain>
    </source>
</reference>
<evidence type="ECO:0000256" key="1">
    <source>
        <dbReference type="ARBA" id="ARBA00001933"/>
    </source>
</evidence>
<accession>A0A1I5LWA8</accession>
<dbReference type="GO" id="GO:0030170">
    <property type="term" value="F:pyridoxal phosphate binding"/>
    <property type="evidence" value="ECO:0007669"/>
    <property type="project" value="InterPro"/>
</dbReference>
<gene>
    <name evidence="6" type="ORF">SAMN05421810_101702</name>
</gene>
<proteinExistence type="inferred from homology"/>
<dbReference type="InterPro" id="IPR049704">
    <property type="entry name" value="Aminotrans_3_PPA_site"/>
</dbReference>
<dbReference type="STRING" id="587909.SAMN05421810_101702"/>
<evidence type="ECO:0000313" key="6">
    <source>
        <dbReference type="EMBL" id="SFP01648.1"/>
    </source>
</evidence>
<dbReference type="EMBL" id="FOWW01000001">
    <property type="protein sequence ID" value="SFP01648.1"/>
    <property type="molecule type" value="Genomic_DNA"/>
</dbReference>
<evidence type="ECO:0000313" key="7">
    <source>
        <dbReference type="Proteomes" id="UP000198727"/>
    </source>
</evidence>
<dbReference type="InterPro" id="IPR005814">
    <property type="entry name" value="Aminotrans_3"/>
</dbReference>
<dbReference type="Gene3D" id="3.90.1150.10">
    <property type="entry name" value="Aspartate Aminotransferase, domain 1"/>
    <property type="match status" value="1"/>
</dbReference>
<dbReference type="Pfam" id="PF00202">
    <property type="entry name" value="Aminotran_3"/>
    <property type="match status" value="1"/>
</dbReference>
<dbReference type="FunFam" id="3.40.640.10:FF:000004">
    <property type="entry name" value="Acetylornithine aminotransferase"/>
    <property type="match status" value="1"/>
</dbReference>
<keyword evidence="7" id="KW-1185">Reference proteome</keyword>
<dbReference type="InterPro" id="IPR015421">
    <property type="entry name" value="PyrdxlP-dep_Trfase_major"/>
</dbReference>
<comment type="similarity">
    <text evidence="2 5">Belongs to the class-III pyridoxal-phosphate-dependent aminotransferase family.</text>
</comment>
<name>A0A1I5LWA8_9PSEU</name>
<dbReference type="Proteomes" id="UP000198727">
    <property type="component" value="Unassembled WGS sequence"/>
</dbReference>
<keyword evidence="6" id="KW-0032">Aminotransferase</keyword>
<dbReference type="SUPFAM" id="SSF53383">
    <property type="entry name" value="PLP-dependent transferases"/>
    <property type="match status" value="1"/>
</dbReference>
<comment type="cofactor">
    <cofactor evidence="1">
        <name>pyridoxal 5'-phosphate</name>
        <dbReference type="ChEBI" id="CHEBI:597326"/>
    </cofactor>
</comment>
<dbReference type="AlphaFoldDB" id="A0A1I5LWA8"/>
<dbReference type="InterPro" id="IPR015424">
    <property type="entry name" value="PyrdxlP-dep_Trfase"/>
</dbReference>
<dbReference type="GO" id="GO:0017000">
    <property type="term" value="P:antibiotic biosynthetic process"/>
    <property type="evidence" value="ECO:0007669"/>
    <property type="project" value="UniProtKB-KW"/>
</dbReference>
<evidence type="ECO:0000256" key="5">
    <source>
        <dbReference type="RuleBase" id="RU003560"/>
    </source>
</evidence>
<dbReference type="PANTHER" id="PTHR43094">
    <property type="entry name" value="AMINOTRANSFERASE"/>
    <property type="match status" value="1"/>
</dbReference>
<sequence>MVTWNPETHPFWHGSMPMSAVLAEAGPDEVLVGGEGSWLIDAAGRRFLDARAGIANVLLGYSRHDVVEAMHKQALALPFASTFRHERPAEVTLEYAEALVAAAPDPLRRVRFTHTGSSAVEAAIHMARLYHRNHDRPERLTIVGMQGAFHGSTMVGMAASGMPMLHQLFGPMPEGFHQVAMPDFAAESAEECAKATLAELTGLDPETVAAVILAPVVGLGVPLPAPYVRAIRRFCDDHGILLIFDEVTTGFGRSGPMFAAEGLGVDPDILCLAKAITAGYAALGAVLVTDDVYHAFDLPGRPFFYHGSSTDAHPVACAAALAVLRAYQNEDVVARGQEMSARLRAALTDAVADLPSVADVAGTGAFFVLDLVGPDGAPASAERIRRIQLHCRERGVFIDHTAHVLGLVPPLTFAEREQDIVVETVATALRA</sequence>
<evidence type="ECO:0000256" key="3">
    <source>
        <dbReference type="ARBA" id="ARBA00022898"/>
    </source>
</evidence>
<dbReference type="PROSITE" id="PS00600">
    <property type="entry name" value="AA_TRANSFER_CLASS_3"/>
    <property type="match status" value="1"/>
</dbReference>
<keyword evidence="3 5" id="KW-0663">Pyridoxal phosphate</keyword>